<proteinExistence type="predicted"/>
<evidence type="ECO:0000313" key="1">
    <source>
        <dbReference type="Proteomes" id="UP000000437"/>
    </source>
</evidence>
<accession>A0AC58I9J3</accession>
<evidence type="ECO:0000313" key="2">
    <source>
        <dbReference type="RefSeq" id="XP_073790900.1"/>
    </source>
</evidence>
<protein>
    <submittedName>
        <fullName evidence="2">Alpha-(1,3)-fucosyltransferase 7 isoform X1</fullName>
    </submittedName>
</protein>
<sequence>MLMSYNIRYIARWTKRQFLPLFICLLTASLIYSLLPLIGEQHLNSSNASFTNNITILLWHWPFGMRYNLTGDVCLRDYNISGCILVDNQTLYESADLVVFHNFELMFHKQQLPLHLYRPAKQRWVWLSLEAPQNNGNLSPFKNIFNLTMSYHPGADITVPYGKLLLRTNPGLDVIVPKSKRYEACWVISNYKKWHKRSEVFQELTKSLNVQLYGSFGQKPLPKEALLPTISRCYFYLAFENVQSPHYITEKLWRNAFQARTVPVVLGPPRTDYEAVTPPKSFIHVDDFKSVKALSEYLRGLIKDPEKYNEYFSWQKKYVVKLYTDWRERLCNICPINGQFPAQKVYGDLGAW</sequence>
<gene>
    <name evidence="2" type="primary">fut7</name>
    <name evidence="2" type="synonym">zgc:152705</name>
</gene>
<keyword evidence="1" id="KW-1185">Reference proteome</keyword>
<dbReference type="RefSeq" id="XP_073790900.1">
    <property type="nucleotide sequence ID" value="XM_073934799.1"/>
</dbReference>
<reference evidence="2" key="1">
    <citation type="submission" date="2025-08" db="UniProtKB">
        <authorList>
            <consortium name="RefSeq"/>
        </authorList>
    </citation>
    <scope>IDENTIFICATION</scope>
    <source>
        <strain evidence="2">Tuebingen</strain>
        <tissue evidence="2">Fibroblasts and whole tissue</tissue>
    </source>
</reference>
<dbReference type="Proteomes" id="UP000000437">
    <property type="component" value="Chromosome 21"/>
</dbReference>
<organism evidence="1 2">
    <name type="scientific">Danio rerio</name>
    <name type="common">Zebrafish</name>
    <name type="synonym">Brachydanio rerio</name>
    <dbReference type="NCBI Taxonomy" id="7955"/>
    <lineage>
        <taxon>Eukaryota</taxon>
        <taxon>Metazoa</taxon>
        <taxon>Chordata</taxon>
        <taxon>Craniata</taxon>
        <taxon>Vertebrata</taxon>
        <taxon>Euteleostomi</taxon>
        <taxon>Actinopterygii</taxon>
        <taxon>Neopterygii</taxon>
        <taxon>Teleostei</taxon>
        <taxon>Ostariophysi</taxon>
        <taxon>Cypriniformes</taxon>
        <taxon>Danionidae</taxon>
        <taxon>Danioninae</taxon>
        <taxon>Danio</taxon>
    </lineage>
</organism>
<name>A0AC58I9J3_DANRE</name>